<dbReference type="SUPFAM" id="SSF81799">
    <property type="entry name" value="Putative methyltransferase TM0872, insert domain"/>
    <property type="match status" value="1"/>
</dbReference>
<dbReference type="RefSeq" id="WP_172175005.1">
    <property type="nucleotide sequence ID" value="NZ_CASGIA010000035.1"/>
</dbReference>
<comment type="function">
    <text evidence="6">Specifically methylates the N4 position of cytidine in position 1402 (C1402) of 16S rRNA.</text>
</comment>
<dbReference type="InterPro" id="IPR023397">
    <property type="entry name" value="SAM-dep_MeTrfase_MraW_recog"/>
</dbReference>
<gene>
    <name evidence="6 7" type="primary">rsmH</name>
    <name evidence="7" type="ORF">HPS55_08750</name>
</gene>
<feature type="binding site" evidence="6">
    <location>
        <begin position="37"/>
        <end position="39"/>
    </location>
    <ligand>
        <name>S-adenosyl-L-methionine</name>
        <dbReference type="ChEBI" id="CHEBI:59789"/>
    </ligand>
</feature>
<dbReference type="Proteomes" id="UP001193734">
    <property type="component" value="Unassembled WGS sequence"/>
</dbReference>
<protein>
    <recommendedName>
        <fullName evidence="6">Ribosomal RNA small subunit methyltransferase H</fullName>
        <ecNumber evidence="6">2.1.1.199</ecNumber>
    </recommendedName>
    <alternativeName>
        <fullName evidence="6">16S rRNA m(4)C1402 methyltransferase</fullName>
    </alternativeName>
    <alternativeName>
        <fullName evidence="6">rRNA (cytosine-N(4)-)-methyltransferase RsmH</fullName>
    </alternativeName>
</protein>
<keyword evidence="3 6" id="KW-0489">Methyltransferase</keyword>
<evidence type="ECO:0000256" key="3">
    <source>
        <dbReference type="ARBA" id="ARBA00022603"/>
    </source>
</evidence>
<evidence type="ECO:0000256" key="2">
    <source>
        <dbReference type="ARBA" id="ARBA00022552"/>
    </source>
</evidence>
<comment type="similarity">
    <text evidence="1 6">Belongs to the methyltransferase superfamily. RsmH family.</text>
</comment>
<dbReference type="Gene3D" id="3.40.50.150">
    <property type="entry name" value="Vaccinia Virus protein VP39"/>
    <property type="match status" value="1"/>
</dbReference>
<organism evidence="7 8">
    <name type="scientific">Xylanibacter rodentium</name>
    <dbReference type="NCBI Taxonomy" id="2736289"/>
    <lineage>
        <taxon>Bacteria</taxon>
        <taxon>Pseudomonadati</taxon>
        <taxon>Bacteroidota</taxon>
        <taxon>Bacteroidia</taxon>
        <taxon>Bacteroidales</taxon>
        <taxon>Prevotellaceae</taxon>
        <taxon>Xylanibacter</taxon>
    </lineage>
</organism>
<comment type="catalytic activity">
    <reaction evidence="6">
        <text>cytidine(1402) in 16S rRNA + S-adenosyl-L-methionine = N(4)-methylcytidine(1402) in 16S rRNA + S-adenosyl-L-homocysteine + H(+)</text>
        <dbReference type="Rhea" id="RHEA:42928"/>
        <dbReference type="Rhea" id="RHEA-COMP:10286"/>
        <dbReference type="Rhea" id="RHEA-COMP:10287"/>
        <dbReference type="ChEBI" id="CHEBI:15378"/>
        <dbReference type="ChEBI" id="CHEBI:57856"/>
        <dbReference type="ChEBI" id="CHEBI:59789"/>
        <dbReference type="ChEBI" id="CHEBI:74506"/>
        <dbReference type="ChEBI" id="CHEBI:82748"/>
        <dbReference type="EC" id="2.1.1.199"/>
    </reaction>
</comment>
<evidence type="ECO:0000256" key="6">
    <source>
        <dbReference type="HAMAP-Rule" id="MF_01007"/>
    </source>
</evidence>
<dbReference type="PANTHER" id="PTHR11265">
    <property type="entry name" value="S-ADENOSYL-METHYLTRANSFERASE MRAW"/>
    <property type="match status" value="1"/>
</dbReference>
<proteinExistence type="inferred from homology"/>
<dbReference type="Pfam" id="PF01795">
    <property type="entry name" value="Methyltransf_5"/>
    <property type="match status" value="1"/>
</dbReference>
<accession>A0ABX2AUI5</accession>
<evidence type="ECO:0000256" key="1">
    <source>
        <dbReference type="ARBA" id="ARBA00010396"/>
    </source>
</evidence>
<dbReference type="EMBL" id="JABKKE010000013">
    <property type="protein sequence ID" value="NPE14412.1"/>
    <property type="molecule type" value="Genomic_DNA"/>
</dbReference>
<feature type="binding site" evidence="6">
    <location>
        <position position="111"/>
    </location>
    <ligand>
        <name>S-adenosyl-L-methionine</name>
        <dbReference type="ChEBI" id="CHEBI:59789"/>
    </ligand>
</feature>
<evidence type="ECO:0000313" key="7">
    <source>
        <dbReference type="EMBL" id="NPE14412.1"/>
    </source>
</evidence>
<dbReference type="HAMAP" id="MF_01007">
    <property type="entry name" value="16SrRNA_methyltr_H"/>
    <property type="match status" value="1"/>
</dbReference>
<dbReference type="SUPFAM" id="SSF53335">
    <property type="entry name" value="S-adenosyl-L-methionine-dependent methyltransferases"/>
    <property type="match status" value="1"/>
</dbReference>
<keyword evidence="6" id="KW-0963">Cytoplasm</keyword>
<evidence type="ECO:0000256" key="5">
    <source>
        <dbReference type="ARBA" id="ARBA00022691"/>
    </source>
</evidence>
<dbReference type="GeneID" id="82157855"/>
<feature type="binding site" evidence="6">
    <location>
        <position position="57"/>
    </location>
    <ligand>
        <name>S-adenosyl-L-methionine</name>
        <dbReference type="ChEBI" id="CHEBI:59789"/>
    </ligand>
</feature>
<feature type="binding site" evidence="6">
    <location>
        <position position="118"/>
    </location>
    <ligand>
        <name>S-adenosyl-L-methionine</name>
        <dbReference type="ChEBI" id="CHEBI:59789"/>
    </ligand>
</feature>
<evidence type="ECO:0000256" key="4">
    <source>
        <dbReference type="ARBA" id="ARBA00022679"/>
    </source>
</evidence>
<dbReference type="InterPro" id="IPR002903">
    <property type="entry name" value="RsmH"/>
</dbReference>
<keyword evidence="2 6" id="KW-0698">rRNA processing</keyword>
<dbReference type="PANTHER" id="PTHR11265:SF0">
    <property type="entry name" value="12S RRNA N4-METHYLCYTIDINE METHYLTRANSFERASE"/>
    <property type="match status" value="1"/>
</dbReference>
<sequence>MMTDETTYHVPVLLRQSVDGLAIKPDGIYVDTTFGGGGHSSEIFSRLADGGRLYGFDQDEDAERRLTGNGTPLPSQGEGAARFTFVRSNFRYLKNWMRYYGVEHIDGLLADLGVSSHHLDDESRGFSFRFDAPLDMRMNKRDGKTAADIINEYDEERLADIIYLYGELKTARRIASAIVKTRCEKRIETTGDLMKTVEKLFPRERGKKDMAKLFQALRIEVNHEMDALREMLAAATGLLAPGGRLSVITYHSLEDRIVKNIMKTGNADGHVSQDFFGRTDTPFRLINNKVIVPDNEEQLRNPRSRSAKLRIAEKK</sequence>
<name>A0ABX2AUI5_9BACT</name>
<keyword evidence="8" id="KW-1185">Reference proteome</keyword>
<dbReference type="Gene3D" id="1.10.150.170">
    <property type="entry name" value="Putative methyltransferase TM0872, insert domain"/>
    <property type="match status" value="1"/>
</dbReference>
<feature type="binding site" evidence="6">
    <location>
        <position position="90"/>
    </location>
    <ligand>
        <name>S-adenosyl-L-methionine</name>
        <dbReference type="ChEBI" id="CHEBI:59789"/>
    </ligand>
</feature>
<dbReference type="InterPro" id="IPR029063">
    <property type="entry name" value="SAM-dependent_MTases_sf"/>
</dbReference>
<dbReference type="EC" id="2.1.1.199" evidence="6"/>
<keyword evidence="4 6" id="KW-0808">Transferase</keyword>
<comment type="subcellular location">
    <subcellularLocation>
        <location evidence="6">Cytoplasm</location>
    </subcellularLocation>
</comment>
<keyword evidence="5 6" id="KW-0949">S-adenosyl-L-methionine</keyword>
<dbReference type="NCBIfam" id="TIGR00006">
    <property type="entry name" value="16S rRNA (cytosine(1402)-N(4))-methyltransferase RsmH"/>
    <property type="match status" value="1"/>
</dbReference>
<dbReference type="PIRSF" id="PIRSF004486">
    <property type="entry name" value="MraW"/>
    <property type="match status" value="1"/>
</dbReference>
<comment type="caution">
    <text evidence="7">The sequence shown here is derived from an EMBL/GenBank/DDBJ whole genome shotgun (WGS) entry which is preliminary data.</text>
</comment>
<evidence type="ECO:0000313" key="8">
    <source>
        <dbReference type="Proteomes" id="UP001193734"/>
    </source>
</evidence>
<reference evidence="7 8" key="1">
    <citation type="submission" date="2020-05" db="EMBL/GenBank/DDBJ databases">
        <title>Distinct polysaccharide utilization as determinants for interspecies competition between intestinal Prevotella spp.</title>
        <authorList>
            <person name="Galvez E.J.C."/>
            <person name="Iljazovic A."/>
            <person name="Strowig T."/>
        </authorList>
    </citation>
    <scope>NUCLEOTIDE SEQUENCE [LARGE SCALE GENOMIC DNA]</scope>
    <source>
        <strain evidence="7 8">PROD</strain>
    </source>
</reference>